<evidence type="ECO:0000259" key="10">
    <source>
        <dbReference type="PROSITE" id="PS50966"/>
    </source>
</evidence>
<evidence type="ECO:0000313" key="11">
    <source>
        <dbReference type="EMBL" id="KAK2560779.1"/>
    </source>
</evidence>
<evidence type="ECO:0000259" key="9">
    <source>
        <dbReference type="PROSITE" id="PS50600"/>
    </source>
</evidence>
<dbReference type="Gene3D" id="3.30.40.10">
    <property type="entry name" value="Zinc/RING finger domain, C3HC4 (zinc finger)"/>
    <property type="match status" value="1"/>
</dbReference>
<comment type="caution">
    <text evidence="11">The sequence shown here is derived from an EMBL/GenBank/DDBJ whole genome shotgun (WGS) entry which is preliminary data.</text>
</comment>
<dbReference type="PROSITE" id="PS50600">
    <property type="entry name" value="ULP_PROTEASE"/>
    <property type="match status" value="1"/>
</dbReference>
<evidence type="ECO:0000256" key="7">
    <source>
        <dbReference type="PROSITE-ProRule" id="PRU00325"/>
    </source>
</evidence>
<dbReference type="PANTHER" id="PTHR47456:SF4">
    <property type="entry name" value="SWIM-TYPE DOMAIN-CONTAINING PROTEIN"/>
    <property type="match status" value="1"/>
</dbReference>
<dbReference type="AlphaFoldDB" id="A0AAD9V4B7"/>
<dbReference type="Proteomes" id="UP001249851">
    <property type="component" value="Unassembled WGS sequence"/>
</dbReference>
<keyword evidence="12" id="KW-1185">Reference proteome</keyword>
<keyword evidence="5" id="KW-0378">Hydrolase</keyword>
<keyword evidence="4 7" id="KW-0863">Zinc-finger</keyword>
<dbReference type="SUPFAM" id="SSF54001">
    <property type="entry name" value="Cysteine proteinases"/>
    <property type="match status" value="1"/>
</dbReference>
<sequence>MLIPSALLIIQDSRGEKKPKPENTSGHDYPSGGYIKVQGTRKLDCPATLQVRAVRLYTDYTLSLEEYSSKKSLRKAKASILQELKNDMRKGKILSTVTRQYFKVPLSTAHRAHPVGEAGTVGHSLHPKIASKIRELVSENITNADVVRKCLEQYVVKEMFGGHAANQKPRPSNRRYYPSRQDLRGHIARAVSAGKYCKDDQESLRRKIEQWSHDSPTSKFFLRTKDDDEDGKESKFMFVHQEEWQQRLLLRYGSDLVLMDATYKTTKYAIPMFFICVHTNVGYKVVAEFFFQNKDKECIAEALIIIHGWNPTWRPKYFMVDYSTAEVNAIESVFQDVAVYICDFHREQAWQRWVKACKNGLTMAEQKMFLEFMQAIARATSENGYRKTVENLRKSKVYVENPKVQDYCEKVWLDCYGRWAHAFREQQALNIVNTNNGIEAQNKVFKYSYLPRSLDKSVFGIVVMLVEFISTLLREFNRHIPDYLHNRPPHFVKHCPRSNFAAAEFSEYDVNCVNLEKGEFLVRSSSASSKLFVNFSEPTCKCESWKRTHFPCKHFFAVFKFLEEWDFNRLPYQYKNNVFITLDTGHFDQSDEESPSEPCAMEEFEDLSSEGCNEFGGTPLPSNEDKATAEDNTASSRPKSHCHEYHSNATKLGKRLQERIDTLRSTTFMVSDSTALENAIKTVEDALLELQKVSKHENGLPLRQSPATKKLKITQVDYHNVIHKALPAPRRHKKSMRERGVVVDLGKDDNTPKDNVVESIEIDSMCDLPLDEDHENEEGSDIDDTSTRHQGTSAGFSTSPSEEETAAQSCGSITRVNTLQLNTALRESVLEVGPFKVTMSDLLTTLTPRTLSKKETQKIKQEIPAFVDGWLTDTIIDATLWQLAKQDPKVFAADSTLCQVVRHGASTRRLWMGEKLNGIEKILIPVNIDGNHWTLLLLTSKQAGKVKSGNVLSSPTFNKMMDSTMATNLHINVAKLECNKPITNFNVAIERQKILSSLLGSCYDDILRRDTLVCKVCRMDDNEDWLGCDKCGQFFHASCLGLNFTRALQEPFFYCP</sequence>
<dbReference type="InterPro" id="IPR038765">
    <property type="entry name" value="Papain-like_cys_pep_sf"/>
</dbReference>
<organism evidence="11 12">
    <name type="scientific">Acropora cervicornis</name>
    <name type="common">Staghorn coral</name>
    <dbReference type="NCBI Taxonomy" id="6130"/>
    <lineage>
        <taxon>Eukaryota</taxon>
        <taxon>Metazoa</taxon>
        <taxon>Cnidaria</taxon>
        <taxon>Anthozoa</taxon>
        <taxon>Hexacorallia</taxon>
        <taxon>Scleractinia</taxon>
        <taxon>Astrocoeniina</taxon>
        <taxon>Acroporidae</taxon>
        <taxon>Acropora</taxon>
    </lineage>
</organism>
<dbReference type="InterPro" id="IPR029309">
    <property type="entry name" value="CaRF"/>
</dbReference>
<dbReference type="Pfam" id="PF04434">
    <property type="entry name" value="SWIM"/>
    <property type="match status" value="1"/>
</dbReference>
<feature type="compositionally biased region" description="Acidic residues" evidence="8">
    <location>
        <begin position="770"/>
        <end position="784"/>
    </location>
</feature>
<evidence type="ECO:0000256" key="2">
    <source>
        <dbReference type="ARBA" id="ARBA00022670"/>
    </source>
</evidence>
<dbReference type="InterPro" id="IPR013083">
    <property type="entry name" value="Znf_RING/FYVE/PHD"/>
</dbReference>
<feature type="compositionally biased region" description="Polar residues" evidence="8">
    <location>
        <begin position="788"/>
        <end position="810"/>
    </location>
</feature>
<feature type="region of interest" description="Disordered" evidence="8">
    <location>
        <begin position="612"/>
        <end position="644"/>
    </location>
</feature>
<dbReference type="Gene3D" id="3.40.395.10">
    <property type="entry name" value="Adenoviral Proteinase, Chain A"/>
    <property type="match status" value="1"/>
</dbReference>
<dbReference type="EMBL" id="JARQWQ010000035">
    <property type="protein sequence ID" value="KAK2560779.1"/>
    <property type="molecule type" value="Genomic_DNA"/>
</dbReference>
<dbReference type="GO" id="GO:0006508">
    <property type="term" value="P:proteolysis"/>
    <property type="evidence" value="ECO:0007669"/>
    <property type="project" value="UniProtKB-KW"/>
</dbReference>
<evidence type="ECO:0000256" key="8">
    <source>
        <dbReference type="SAM" id="MobiDB-lite"/>
    </source>
</evidence>
<dbReference type="GO" id="GO:0008234">
    <property type="term" value="F:cysteine-type peptidase activity"/>
    <property type="evidence" value="ECO:0007669"/>
    <property type="project" value="InterPro"/>
</dbReference>
<feature type="domain" description="SWIM-type" evidence="10">
    <location>
        <begin position="520"/>
        <end position="563"/>
    </location>
</feature>
<dbReference type="PROSITE" id="PS50966">
    <property type="entry name" value="ZF_SWIM"/>
    <property type="match status" value="1"/>
</dbReference>
<protein>
    <submittedName>
        <fullName evidence="11">Calcium-responsive transcription factor</fullName>
    </submittedName>
</protein>
<dbReference type="Pfam" id="PF15299">
    <property type="entry name" value="ALS2CR8"/>
    <property type="match status" value="1"/>
</dbReference>
<dbReference type="InterPro" id="IPR011011">
    <property type="entry name" value="Znf_FYVE_PHD"/>
</dbReference>
<evidence type="ECO:0000256" key="5">
    <source>
        <dbReference type="ARBA" id="ARBA00022801"/>
    </source>
</evidence>
<dbReference type="InterPro" id="IPR003653">
    <property type="entry name" value="Peptidase_C48_C"/>
</dbReference>
<dbReference type="InterPro" id="IPR007527">
    <property type="entry name" value="Znf_SWIM"/>
</dbReference>
<dbReference type="Pfam" id="PF21056">
    <property type="entry name" value="ZSWIM1-3_RNaseH-like"/>
    <property type="match status" value="1"/>
</dbReference>
<feature type="region of interest" description="Disordered" evidence="8">
    <location>
        <begin position="770"/>
        <end position="810"/>
    </location>
</feature>
<dbReference type="InterPro" id="IPR048324">
    <property type="entry name" value="ZSWIM1-3_RNaseH-like"/>
</dbReference>
<dbReference type="CDD" id="cd15489">
    <property type="entry name" value="PHD_SF"/>
    <property type="match status" value="1"/>
</dbReference>
<feature type="domain" description="Ubiquitin-like protease family profile" evidence="9">
    <location>
        <begin position="835"/>
        <end position="1056"/>
    </location>
</feature>
<dbReference type="PANTHER" id="PTHR47456">
    <property type="entry name" value="PHD-TYPE DOMAIN-CONTAINING PROTEIN"/>
    <property type="match status" value="1"/>
</dbReference>
<dbReference type="SMART" id="SM00249">
    <property type="entry name" value="PHD"/>
    <property type="match status" value="1"/>
</dbReference>
<dbReference type="Pfam" id="PF00628">
    <property type="entry name" value="PHD"/>
    <property type="match status" value="1"/>
</dbReference>
<accession>A0AAD9V4B7</accession>
<evidence type="ECO:0000256" key="4">
    <source>
        <dbReference type="ARBA" id="ARBA00022771"/>
    </source>
</evidence>
<keyword evidence="2" id="KW-0645">Protease</keyword>
<dbReference type="SUPFAM" id="SSF57903">
    <property type="entry name" value="FYVE/PHD zinc finger"/>
    <property type="match status" value="1"/>
</dbReference>
<evidence type="ECO:0000256" key="3">
    <source>
        <dbReference type="ARBA" id="ARBA00022723"/>
    </source>
</evidence>
<feature type="region of interest" description="Disordered" evidence="8">
    <location>
        <begin position="13"/>
        <end position="33"/>
    </location>
</feature>
<keyword evidence="6" id="KW-0862">Zinc</keyword>
<reference evidence="11" key="1">
    <citation type="journal article" date="2023" name="G3 (Bethesda)">
        <title>Whole genome assembly and annotation of the endangered Caribbean coral Acropora cervicornis.</title>
        <authorList>
            <person name="Selwyn J.D."/>
            <person name="Vollmer S.V."/>
        </authorList>
    </citation>
    <scope>NUCLEOTIDE SEQUENCE</scope>
    <source>
        <strain evidence="11">K2</strain>
    </source>
</reference>
<evidence type="ECO:0000256" key="1">
    <source>
        <dbReference type="ARBA" id="ARBA00005234"/>
    </source>
</evidence>
<evidence type="ECO:0000256" key="6">
    <source>
        <dbReference type="ARBA" id="ARBA00022833"/>
    </source>
</evidence>
<comment type="similarity">
    <text evidence="1">Belongs to the peptidase C48 family.</text>
</comment>
<dbReference type="GO" id="GO:0003700">
    <property type="term" value="F:DNA-binding transcription factor activity"/>
    <property type="evidence" value="ECO:0007669"/>
    <property type="project" value="InterPro"/>
</dbReference>
<proteinExistence type="inferred from homology"/>
<gene>
    <name evidence="11" type="ORF">P5673_016570</name>
</gene>
<name>A0AAD9V4B7_ACRCE</name>
<evidence type="ECO:0000313" key="12">
    <source>
        <dbReference type="Proteomes" id="UP001249851"/>
    </source>
</evidence>
<dbReference type="InterPro" id="IPR001965">
    <property type="entry name" value="Znf_PHD"/>
</dbReference>
<dbReference type="InterPro" id="IPR019787">
    <property type="entry name" value="Znf_PHD-finger"/>
</dbReference>
<reference evidence="11" key="2">
    <citation type="journal article" date="2023" name="Science">
        <title>Genomic signatures of disease resistance in endangered staghorn corals.</title>
        <authorList>
            <person name="Vollmer S.V."/>
            <person name="Selwyn J.D."/>
            <person name="Despard B.A."/>
            <person name="Roesel C.L."/>
        </authorList>
    </citation>
    <scope>NUCLEOTIDE SEQUENCE</scope>
    <source>
        <strain evidence="11">K2</strain>
    </source>
</reference>
<keyword evidence="3" id="KW-0479">Metal-binding</keyword>
<dbReference type="GO" id="GO:0008270">
    <property type="term" value="F:zinc ion binding"/>
    <property type="evidence" value="ECO:0007669"/>
    <property type="project" value="UniProtKB-KW"/>
</dbReference>